<sequence>EYYQMLFGQAAQPMRDLQEKFNANLPLTPETLLAMYTDAQAAYKLADSNIIRSRIVDVMSYLHYVKLFRDLALVRDRDRARTNAYYQELYELMHYVARMRAREMVHAYGLDRHLLGRFAYQDGRLDMTGWRPTHKLFKKYKREPVWTTPGFKIRNSNQEMDDPAVTSTQYSDARILEFVKADISELAGQTDDHRAIYVPLMEWVTIPDGVPAAAETEGTVKLRGKAYGKIASDGRPNVKFQAEALSGASTISVSHDDPAITHVARWDQSFNDVSQA</sequence>
<name>X0TIY9_9ZZZZ</name>
<dbReference type="EMBL" id="BARS01018350">
    <property type="protein sequence ID" value="GAF93483.1"/>
    <property type="molecule type" value="Genomic_DNA"/>
</dbReference>
<comment type="caution">
    <text evidence="1">The sequence shown here is derived from an EMBL/GenBank/DDBJ whole genome shotgun (WGS) entry which is preliminary data.</text>
</comment>
<accession>X0TIY9</accession>
<evidence type="ECO:0000313" key="1">
    <source>
        <dbReference type="EMBL" id="GAF93483.1"/>
    </source>
</evidence>
<proteinExistence type="predicted"/>
<feature type="non-terminal residue" evidence="1">
    <location>
        <position position="1"/>
    </location>
</feature>
<reference evidence="1" key="1">
    <citation type="journal article" date="2014" name="Front. Microbiol.">
        <title>High frequency of phylogenetically diverse reductive dehalogenase-homologous genes in deep subseafloor sedimentary metagenomes.</title>
        <authorList>
            <person name="Kawai M."/>
            <person name="Futagami T."/>
            <person name="Toyoda A."/>
            <person name="Takaki Y."/>
            <person name="Nishi S."/>
            <person name="Hori S."/>
            <person name="Arai W."/>
            <person name="Tsubouchi T."/>
            <person name="Morono Y."/>
            <person name="Uchiyama I."/>
            <person name="Ito T."/>
            <person name="Fujiyama A."/>
            <person name="Inagaki F."/>
            <person name="Takami H."/>
        </authorList>
    </citation>
    <scope>NUCLEOTIDE SEQUENCE</scope>
    <source>
        <strain evidence="1">Expedition CK06-06</strain>
    </source>
</reference>
<organism evidence="1">
    <name type="scientific">marine sediment metagenome</name>
    <dbReference type="NCBI Taxonomy" id="412755"/>
    <lineage>
        <taxon>unclassified sequences</taxon>
        <taxon>metagenomes</taxon>
        <taxon>ecological metagenomes</taxon>
    </lineage>
</organism>
<dbReference type="AlphaFoldDB" id="X0TIY9"/>
<gene>
    <name evidence="1" type="ORF">S01H1_29862</name>
</gene>
<protein>
    <submittedName>
        <fullName evidence="1">Uncharacterized protein</fullName>
    </submittedName>
</protein>
<feature type="non-terminal residue" evidence="1">
    <location>
        <position position="276"/>
    </location>
</feature>